<gene>
    <name evidence="5" type="ORF">HEQ75_04890</name>
</gene>
<dbReference type="Proteomes" id="UP000787635">
    <property type="component" value="Unassembled WGS sequence"/>
</dbReference>
<dbReference type="InterPro" id="IPR011856">
    <property type="entry name" value="tRNA_endonuc-like_dom_sf"/>
</dbReference>
<keyword evidence="6" id="KW-1185">Reference proteome</keyword>
<proteinExistence type="predicted"/>
<reference evidence="5 6" key="1">
    <citation type="submission" date="2020-03" db="EMBL/GenBank/DDBJ databases">
        <title>Roseomonas selenitidurans sp. nov. isolated from urban soil.</title>
        <authorList>
            <person name="Liu H."/>
        </authorList>
    </citation>
    <scope>NUCLEOTIDE SEQUENCE [LARGE SCALE GENOMIC DNA]</scope>
    <source>
        <strain evidence="5 6">BU-1</strain>
    </source>
</reference>
<evidence type="ECO:0000256" key="2">
    <source>
        <dbReference type="ARBA" id="ARBA00022722"/>
    </source>
</evidence>
<keyword evidence="3" id="KW-0378">Hydrolase</keyword>
<accession>A0ABX1E3U6</accession>
<comment type="caution">
    <text evidence="5">The sequence shown here is derived from an EMBL/GenBank/DDBJ whole genome shotgun (WGS) entry which is preliminary data.</text>
</comment>
<dbReference type="EMBL" id="JAAVNE010000005">
    <property type="protein sequence ID" value="NKC30187.1"/>
    <property type="molecule type" value="Genomic_DNA"/>
</dbReference>
<dbReference type="SMART" id="SM00990">
    <property type="entry name" value="VRR_NUC"/>
    <property type="match status" value="1"/>
</dbReference>
<feature type="domain" description="VRR-NUC" evidence="4">
    <location>
        <begin position="6"/>
        <end position="106"/>
    </location>
</feature>
<comment type="cofactor">
    <cofactor evidence="1">
        <name>Mg(2+)</name>
        <dbReference type="ChEBI" id="CHEBI:18420"/>
    </cofactor>
</comment>
<evidence type="ECO:0000256" key="3">
    <source>
        <dbReference type="ARBA" id="ARBA00022801"/>
    </source>
</evidence>
<keyword evidence="2" id="KW-0540">Nuclease</keyword>
<evidence type="ECO:0000259" key="4">
    <source>
        <dbReference type="SMART" id="SM00990"/>
    </source>
</evidence>
<dbReference type="Gene3D" id="3.40.1350.10">
    <property type="match status" value="1"/>
</dbReference>
<protein>
    <recommendedName>
        <fullName evidence="4">VRR-NUC domain-containing protein</fullName>
    </recommendedName>
</protein>
<evidence type="ECO:0000313" key="6">
    <source>
        <dbReference type="Proteomes" id="UP000787635"/>
    </source>
</evidence>
<name>A0ABX1E3U6_9PROT</name>
<organism evidence="5 6">
    <name type="scientific">Falsiroseomonas selenitidurans</name>
    <dbReference type="NCBI Taxonomy" id="2716335"/>
    <lineage>
        <taxon>Bacteria</taxon>
        <taxon>Pseudomonadati</taxon>
        <taxon>Pseudomonadota</taxon>
        <taxon>Alphaproteobacteria</taxon>
        <taxon>Acetobacterales</taxon>
        <taxon>Roseomonadaceae</taxon>
        <taxon>Falsiroseomonas</taxon>
    </lineage>
</organism>
<sequence>MARLTALERQEQRAILRWLALVLPAGAVVLHVPNEEASGSAARGKALLGDGVLPGCPDLCVVWQGRAHWIEVKRRGRRAALRATQEEAHRRLALAGCPVGVATGPEEADALLREWGVPLKLPPPAWGRAA</sequence>
<evidence type="ECO:0000313" key="5">
    <source>
        <dbReference type="EMBL" id="NKC30187.1"/>
    </source>
</evidence>
<dbReference type="RefSeq" id="WP_168027808.1">
    <property type="nucleotide sequence ID" value="NZ_JAAVNE010000005.1"/>
</dbReference>
<evidence type="ECO:0000256" key="1">
    <source>
        <dbReference type="ARBA" id="ARBA00001946"/>
    </source>
</evidence>
<dbReference type="InterPro" id="IPR014883">
    <property type="entry name" value="VRR_NUC"/>
</dbReference>